<dbReference type="GO" id="GO:0006979">
    <property type="term" value="P:response to oxidative stress"/>
    <property type="evidence" value="ECO:0007669"/>
    <property type="project" value="InterPro"/>
</dbReference>
<comment type="catalytic activity">
    <reaction evidence="3">
        <text>L-methionyl-[protein] + [thioredoxin]-disulfide + H2O = L-methionyl-(R)-S-oxide-[protein] + [thioredoxin]-dithiol</text>
        <dbReference type="Rhea" id="RHEA:24164"/>
        <dbReference type="Rhea" id="RHEA-COMP:10698"/>
        <dbReference type="Rhea" id="RHEA-COMP:10700"/>
        <dbReference type="Rhea" id="RHEA-COMP:12313"/>
        <dbReference type="Rhea" id="RHEA-COMP:12314"/>
        <dbReference type="ChEBI" id="CHEBI:15377"/>
        <dbReference type="ChEBI" id="CHEBI:16044"/>
        <dbReference type="ChEBI" id="CHEBI:29950"/>
        <dbReference type="ChEBI" id="CHEBI:45764"/>
        <dbReference type="ChEBI" id="CHEBI:50058"/>
        <dbReference type="EC" id="1.8.4.12"/>
    </reaction>
</comment>
<evidence type="ECO:0000313" key="6">
    <source>
        <dbReference type="EMBL" id="CUB04400.1"/>
    </source>
</evidence>
<dbReference type="Pfam" id="PF01641">
    <property type="entry name" value="SelR"/>
    <property type="match status" value="1"/>
</dbReference>
<name>A0A0K6IMQ5_9GAMM</name>
<evidence type="ECO:0000256" key="3">
    <source>
        <dbReference type="ARBA" id="ARBA00048488"/>
    </source>
</evidence>
<protein>
    <recommendedName>
        <fullName evidence="1">peptide-methionine (R)-S-oxide reductase</fullName>
        <ecNumber evidence="1">1.8.4.12</ecNumber>
    </recommendedName>
</protein>
<dbReference type="SUPFAM" id="SSF51316">
    <property type="entry name" value="Mss4-like"/>
    <property type="match status" value="1"/>
</dbReference>
<sequence length="161" mass="17928">MKRRTFIQGSLAVLLMSRGLTAVAASVSEAQFEITRTEAQWRALLSNFEYEVMREEATERAHSSPLNNEKRTGIFHCKGCDLALYDSATKYDSGTGWPSFYDSLPNAVATKPDRSWFVTRTEVHCRRCGSHLGHIFDDGPAPTGLRHCINGVALTFKVANT</sequence>
<dbReference type="GO" id="GO:0033743">
    <property type="term" value="F:peptide-methionine (R)-S-oxide reductase activity"/>
    <property type="evidence" value="ECO:0007669"/>
    <property type="project" value="UniProtKB-EC"/>
</dbReference>
<dbReference type="EMBL" id="CYHG01000006">
    <property type="protein sequence ID" value="CUB04400.1"/>
    <property type="molecule type" value="Genomic_DNA"/>
</dbReference>
<dbReference type="Proteomes" id="UP000182769">
    <property type="component" value="Unassembled WGS sequence"/>
</dbReference>
<dbReference type="InterPro" id="IPR011057">
    <property type="entry name" value="Mss4-like_sf"/>
</dbReference>
<evidence type="ECO:0000256" key="2">
    <source>
        <dbReference type="ARBA" id="ARBA00023002"/>
    </source>
</evidence>
<dbReference type="Gene3D" id="2.170.150.20">
    <property type="entry name" value="Peptide methionine sulfoxide reductase"/>
    <property type="match status" value="1"/>
</dbReference>
<dbReference type="EC" id="1.8.4.12" evidence="1"/>
<dbReference type="PANTHER" id="PTHR10173">
    <property type="entry name" value="METHIONINE SULFOXIDE REDUCTASE"/>
    <property type="match status" value="1"/>
</dbReference>
<reference evidence="7" key="1">
    <citation type="submission" date="2015-08" db="EMBL/GenBank/DDBJ databases">
        <authorList>
            <person name="Varghese N."/>
        </authorList>
    </citation>
    <scope>NUCLEOTIDE SEQUENCE [LARGE SCALE GENOMIC DNA]</scope>
    <source>
        <strain evidence="7">JCM 18476</strain>
    </source>
</reference>
<dbReference type="InterPro" id="IPR002579">
    <property type="entry name" value="Met_Sox_Rdtase_MsrB_dom"/>
</dbReference>
<dbReference type="NCBIfam" id="TIGR00357">
    <property type="entry name" value="peptide-methionine (R)-S-oxide reductase MsrB"/>
    <property type="match status" value="1"/>
</dbReference>
<gene>
    <name evidence="6" type="ORF">Ga0061065_106222</name>
</gene>
<dbReference type="InterPro" id="IPR028427">
    <property type="entry name" value="Met_Sox_Rdtase_MsrB"/>
</dbReference>
<feature type="chain" id="PRO_5005505722" description="peptide-methionine (R)-S-oxide reductase" evidence="4">
    <location>
        <begin position="25"/>
        <end position="161"/>
    </location>
</feature>
<feature type="domain" description="MsrB" evidence="5">
    <location>
        <begin position="38"/>
        <end position="159"/>
    </location>
</feature>
<dbReference type="AlphaFoldDB" id="A0A0K6IMQ5"/>
<evidence type="ECO:0000256" key="4">
    <source>
        <dbReference type="SAM" id="SignalP"/>
    </source>
</evidence>
<keyword evidence="2" id="KW-0560">Oxidoreductase</keyword>
<keyword evidence="7" id="KW-1185">Reference proteome</keyword>
<organism evidence="6 7">
    <name type="scientific">Marinomonas fungiae</name>
    <dbReference type="NCBI Taxonomy" id="1137284"/>
    <lineage>
        <taxon>Bacteria</taxon>
        <taxon>Pseudomonadati</taxon>
        <taxon>Pseudomonadota</taxon>
        <taxon>Gammaproteobacteria</taxon>
        <taxon>Oceanospirillales</taxon>
        <taxon>Oceanospirillaceae</taxon>
        <taxon>Marinomonas</taxon>
    </lineage>
</organism>
<dbReference type="GO" id="GO:0005737">
    <property type="term" value="C:cytoplasm"/>
    <property type="evidence" value="ECO:0007669"/>
    <property type="project" value="TreeGrafter"/>
</dbReference>
<keyword evidence="4" id="KW-0732">Signal</keyword>
<feature type="signal peptide" evidence="4">
    <location>
        <begin position="1"/>
        <end position="24"/>
    </location>
</feature>
<dbReference type="STRING" id="1137284.GCA_001418205_02268"/>
<dbReference type="RefSeq" id="WP_055463335.1">
    <property type="nucleotide sequence ID" value="NZ_CYHG01000006.1"/>
</dbReference>
<evidence type="ECO:0000313" key="7">
    <source>
        <dbReference type="Proteomes" id="UP000182769"/>
    </source>
</evidence>
<dbReference type="PROSITE" id="PS51790">
    <property type="entry name" value="MSRB"/>
    <property type="match status" value="1"/>
</dbReference>
<dbReference type="PANTHER" id="PTHR10173:SF57">
    <property type="entry name" value="PEPTIDE-METHIONINE (R)-S-OXIDE REDUCTASE"/>
    <property type="match status" value="1"/>
</dbReference>
<dbReference type="GO" id="GO:0030091">
    <property type="term" value="P:protein repair"/>
    <property type="evidence" value="ECO:0007669"/>
    <property type="project" value="InterPro"/>
</dbReference>
<evidence type="ECO:0000259" key="5">
    <source>
        <dbReference type="PROSITE" id="PS51790"/>
    </source>
</evidence>
<evidence type="ECO:0000256" key="1">
    <source>
        <dbReference type="ARBA" id="ARBA00012499"/>
    </source>
</evidence>
<accession>A0A0K6IMQ5</accession>
<proteinExistence type="predicted"/>
<dbReference type="OrthoDB" id="9785497at2"/>